<dbReference type="EMBL" id="OA564762">
    <property type="protein sequence ID" value="CAD7195464.1"/>
    <property type="molecule type" value="Genomic_DNA"/>
</dbReference>
<accession>A0A7R8VBR0</accession>
<organism evidence="1">
    <name type="scientific">Timema douglasi</name>
    <name type="common">Walking stick</name>
    <dbReference type="NCBI Taxonomy" id="61478"/>
    <lineage>
        <taxon>Eukaryota</taxon>
        <taxon>Metazoa</taxon>
        <taxon>Ecdysozoa</taxon>
        <taxon>Arthropoda</taxon>
        <taxon>Hexapoda</taxon>
        <taxon>Insecta</taxon>
        <taxon>Pterygota</taxon>
        <taxon>Neoptera</taxon>
        <taxon>Polyneoptera</taxon>
        <taxon>Phasmatodea</taxon>
        <taxon>Timematodea</taxon>
        <taxon>Timematoidea</taxon>
        <taxon>Timematidae</taxon>
        <taxon>Timema</taxon>
    </lineage>
</organism>
<evidence type="ECO:0000313" key="1">
    <source>
        <dbReference type="EMBL" id="CAD7195464.1"/>
    </source>
</evidence>
<reference evidence="1" key="1">
    <citation type="submission" date="2020-11" db="EMBL/GenBank/DDBJ databases">
        <authorList>
            <person name="Tran Van P."/>
        </authorList>
    </citation>
    <scope>NUCLEOTIDE SEQUENCE</scope>
</reference>
<name>A0A7R8VBR0_TIMDO</name>
<dbReference type="AlphaFoldDB" id="A0A7R8VBR0"/>
<proteinExistence type="predicted"/>
<protein>
    <submittedName>
        <fullName evidence="1">Uncharacterized protein</fullName>
    </submittedName>
</protein>
<sequence length="198" mass="21551">MTSISADATKEILSAGPYPDPPQVPATRQKQLNSGLYPTVWYHIRECLLNPVPPAVFARNDPVAGSFKPVRSFYGTDSNATALAGILGRFRWGLNQHLGGGHGLARDLPNISEAVMDRPESHHVSLVVTCYWEGGERAISLLSPRYPVCHVVECNCAFLAMILHISSQHSSVTVCRRLTACRVAAILRVHLDVLVSGV</sequence>
<gene>
    <name evidence="1" type="ORF">TDIB3V08_LOCUS1848</name>
</gene>